<feature type="compositionally biased region" description="Polar residues" evidence="16">
    <location>
        <begin position="302"/>
        <end position="311"/>
    </location>
</feature>
<evidence type="ECO:0000256" key="16">
    <source>
        <dbReference type="SAM" id="MobiDB-lite"/>
    </source>
</evidence>
<dbReference type="Pfam" id="PF02877">
    <property type="entry name" value="PARP_reg"/>
    <property type="match status" value="1"/>
</dbReference>
<dbReference type="SUPFAM" id="SSF52113">
    <property type="entry name" value="BRCT domain"/>
    <property type="match status" value="1"/>
</dbReference>
<evidence type="ECO:0000256" key="14">
    <source>
        <dbReference type="ARBA" id="ARBA00033987"/>
    </source>
</evidence>
<dbReference type="GO" id="GO:0070212">
    <property type="term" value="P:protein poly-ADP-ribosylation"/>
    <property type="evidence" value="ECO:0007669"/>
    <property type="project" value="TreeGrafter"/>
</dbReference>
<evidence type="ECO:0000259" key="18">
    <source>
        <dbReference type="PROSITE" id="PS51059"/>
    </source>
</evidence>
<keyword evidence="4" id="KW-0548">Nucleotidyltransferase</keyword>
<dbReference type="CDD" id="cd01437">
    <property type="entry name" value="parp_like"/>
    <property type="match status" value="1"/>
</dbReference>
<dbReference type="SMART" id="SM00292">
    <property type="entry name" value="BRCT"/>
    <property type="match status" value="1"/>
</dbReference>
<evidence type="ECO:0000259" key="17">
    <source>
        <dbReference type="PROSITE" id="PS50172"/>
    </source>
</evidence>
<dbReference type="GO" id="GO:0005730">
    <property type="term" value="C:nucleolus"/>
    <property type="evidence" value="ECO:0007669"/>
    <property type="project" value="TreeGrafter"/>
</dbReference>
<dbReference type="PANTHER" id="PTHR10459:SF60">
    <property type="entry name" value="POLY [ADP-RIBOSE] POLYMERASE 2"/>
    <property type="match status" value="1"/>
</dbReference>
<keyword evidence="8" id="KW-0863">Zinc-finger</keyword>
<evidence type="ECO:0000259" key="20">
    <source>
        <dbReference type="PROSITE" id="PS51977"/>
    </source>
</evidence>
<evidence type="ECO:0000256" key="15">
    <source>
        <dbReference type="RuleBase" id="RU362114"/>
    </source>
</evidence>
<dbReference type="GO" id="GO:0006302">
    <property type="term" value="P:double-strand break repair"/>
    <property type="evidence" value="ECO:0007669"/>
    <property type="project" value="TreeGrafter"/>
</dbReference>
<keyword evidence="7" id="KW-0013">ADP-ribosylation</keyword>
<feature type="region of interest" description="Disordered" evidence="16">
    <location>
        <begin position="281"/>
        <end position="312"/>
    </location>
</feature>
<dbReference type="InterPro" id="IPR036616">
    <property type="entry name" value="Poly(ADP-ribose)pol_reg_dom_sf"/>
</dbReference>
<dbReference type="SUPFAM" id="SSF56399">
    <property type="entry name" value="ADP-ribosylation"/>
    <property type="match status" value="1"/>
</dbReference>
<dbReference type="EC" id="2.4.2.-" evidence="15"/>
<feature type="region of interest" description="Disordered" evidence="16">
    <location>
        <begin position="83"/>
        <end position="150"/>
    </location>
</feature>
<dbReference type="GO" id="GO:0016779">
    <property type="term" value="F:nucleotidyltransferase activity"/>
    <property type="evidence" value="ECO:0007669"/>
    <property type="project" value="UniProtKB-KW"/>
</dbReference>
<feature type="domain" description="BRCT" evidence="17">
    <location>
        <begin position="1"/>
        <end position="93"/>
    </location>
</feature>
<evidence type="ECO:0000256" key="9">
    <source>
        <dbReference type="ARBA" id="ARBA00022833"/>
    </source>
</evidence>
<evidence type="ECO:0000313" key="21">
    <source>
        <dbReference type="EMBL" id="TKA70464.1"/>
    </source>
</evidence>
<dbReference type="SUPFAM" id="SSF47587">
    <property type="entry name" value="Domain of poly(ADP-ribose) polymerase"/>
    <property type="match status" value="1"/>
</dbReference>
<dbReference type="PROSITE" id="PS51059">
    <property type="entry name" value="PARP_CATALYTIC"/>
    <property type="match status" value="1"/>
</dbReference>
<evidence type="ECO:0000256" key="5">
    <source>
        <dbReference type="ARBA" id="ARBA00022723"/>
    </source>
</evidence>
<evidence type="ECO:0000256" key="1">
    <source>
        <dbReference type="ARBA" id="ARBA00004123"/>
    </source>
</evidence>
<keyword evidence="9" id="KW-0862">Zinc</keyword>
<dbReference type="Pfam" id="PF00644">
    <property type="entry name" value="PARP"/>
    <property type="match status" value="1"/>
</dbReference>
<protein>
    <recommendedName>
        <fullName evidence="15">Poly [ADP-ribose] polymerase</fullName>
        <shortName evidence="15">PARP</shortName>
        <ecNumber evidence="15">2.4.2.-</ecNumber>
    </recommendedName>
</protein>
<dbReference type="EMBL" id="NAJN01000643">
    <property type="protein sequence ID" value="TKA70464.1"/>
    <property type="molecule type" value="Genomic_DNA"/>
</dbReference>
<organism evidence="21 22">
    <name type="scientific">Cryomyces minteri</name>
    <dbReference type="NCBI Taxonomy" id="331657"/>
    <lineage>
        <taxon>Eukaryota</taxon>
        <taxon>Fungi</taxon>
        <taxon>Dikarya</taxon>
        <taxon>Ascomycota</taxon>
        <taxon>Pezizomycotina</taxon>
        <taxon>Dothideomycetes</taxon>
        <taxon>Dothideomycetes incertae sedis</taxon>
        <taxon>Cryomyces</taxon>
    </lineage>
</organism>
<feature type="compositionally biased region" description="Basic and acidic residues" evidence="16">
    <location>
        <begin position="83"/>
        <end position="93"/>
    </location>
</feature>
<keyword evidence="3 15" id="KW-0808">Transferase</keyword>
<dbReference type="STRING" id="331657.A0A4U0X2F5"/>
<dbReference type="FunFam" id="2.20.140.10:FF:000001">
    <property type="entry name" value="Poly [ADP-ribose] polymerase"/>
    <property type="match status" value="1"/>
</dbReference>
<sequence>MSVLNGCTIVLSGTFPGQTQGELGKTIKDNGGEHGTKITDTTTHLITTPADFDKGTTKVKQARDHPQLHVVGVEWLEQSIKNGTREDENDHKMIPGASSAADKPASKKRGRDGKTKDEPQSDQDDSGELAAAKKQKATVKKEEDDEEDKDTKVLTKYFKDGQKATTAALNVPIDEGCPLQSTHRVYIDDDGIIYDASLNQTNAGANNNKFYRIQLLASGKDDYSTWTRWGRVGEHGASKILGDGSLITAKREFEKKFKDKSRLKWTDRLDPPVKGHYTFIERSYEPDSSDDEADDLPGAGSRRQSNLSTESGKVKVKSALATPIQQLMQLIFNQQYFQSAMTAMNYDAKKLPLGKLSKRTMQSGYEALKSLAELFVNHDLAEQIHGMDYHSAVLEMSNKYYTNIPHSFGRQRPPIINSDDMLKREIELLDSLSDMSIADEIMKGAKEDLIDVVHPLDRQYQGLGMSEMTPLNQESPEFTQLQDYLLKTHSATHYMKFEVHEIFRIERRGEFDRFSQSPYAKLQADRRLLWHGSRCTNFGGILSQGLRIAPPEALVSGYMFGKGVYLADISSKSANYCCHTVSGGTALLLLCEAELGKPVLQLTVADYNAGEEAKKRGCHSTWGQGRTAPKGWKDAGCVNESLKGVIMPDTSLPPDESGVDGAYLEYNEFICYDVAQIRLRYLFRVHIT</sequence>
<dbReference type="GO" id="GO:0003950">
    <property type="term" value="F:NAD+ poly-ADP-ribosyltransferase activity"/>
    <property type="evidence" value="ECO:0007669"/>
    <property type="project" value="UniProtKB-UniRule"/>
</dbReference>
<dbReference type="FunFam" id="1.20.142.10:FF:000002">
    <property type="entry name" value="Poly [ADP-ribose] polymerase"/>
    <property type="match status" value="1"/>
</dbReference>
<evidence type="ECO:0000256" key="12">
    <source>
        <dbReference type="ARBA" id="ARBA00023242"/>
    </source>
</evidence>
<keyword evidence="5" id="KW-0479">Metal-binding</keyword>
<keyword evidence="2 15" id="KW-0328">Glycosyltransferase</keyword>
<evidence type="ECO:0000256" key="7">
    <source>
        <dbReference type="ARBA" id="ARBA00022765"/>
    </source>
</evidence>
<feature type="domain" description="PARP alpha-helical" evidence="19">
    <location>
        <begin position="317"/>
        <end position="443"/>
    </location>
</feature>
<gene>
    <name evidence="21" type="ORF">B0A49_03818</name>
</gene>
<evidence type="ECO:0000256" key="3">
    <source>
        <dbReference type="ARBA" id="ARBA00022679"/>
    </source>
</evidence>
<dbReference type="PANTHER" id="PTHR10459">
    <property type="entry name" value="DNA LIGASE"/>
    <property type="match status" value="1"/>
</dbReference>
<dbReference type="Gene3D" id="3.90.228.10">
    <property type="match status" value="1"/>
</dbReference>
<dbReference type="GO" id="GO:0008270">
    <property type="term" value="F:zinc ion binding"/>
    <property type="evidence" value="ECO:0007669"/>
    <property type="project" value="UniProtKB-KW"/>
</dbReference>
<evidence type="ECO:0000256" key="13">
    <source>
        <dbReference type="ARBA" id="ARBA00024347"/>
    </source>
</evidence>
<feature type="domain" description="PARP catalytic" evidence="18">
    <location>
        <begin position="454"/>
        <end position="688"/>
    </location>
</feature>
<keyword evidence="6" id="KW-0677">Repeat</keyword>
<dbReference type="CDD" id="cd07997">
    <property type="entry name" value="WGR_PARP"/>
    <property type="match status" value="1"/>
</dbReference>
<dbReference type="InterPro" id="IPR004102">
    <property type="entry name" value="Poly(ADP-ribose)pol_reg_dom"/>
</dbReference>
<evidence type="ECO:0000256" key="10">
    <source>
        <dbReference type="ARBA" id="ARBA00023027"/>
    </source>
</evidence>
<keyword evidence="11" id="KW-0238">DNA-binding</keyword>
<evidence type="ECO:0000256" key="8">
    <source>
        <dbReference type="ARBA" id="ARBA00022771"/>
    </source>
</evidence>
<dbReference type="GO" id="GO:0003677">
    <property type="term" value="F:DNA binding"/>
    <property type="evidence" value="ECO:0007669"/>
    <property type="project" value="UniProtKB-KW"/>
</dbReference>
<dbReference type="PROSITE" id="PS51977">
    <property type="entry name" value="WGR"/>
    <property type="match status" value="1"/>
</dbReference>
<dbReference type="InterPro" id="IPR012317">
    <property type="entry name" value="Poly(ADP-ribose)pol_cat_dom"/>
</dbReference>
<dbReference type="Gene3D" id="2.20.140.10">
    <property type="entry name" value="WGR domain"/>
    <property type="match status" value="1"/>
</dbReference>
<dbReference type="Gene3D" id="1.20.142.10">
    <property type="entry name" value="Poly(ADP-ribose) polymerase, regulatory domain"/>
    <property type="match status" value="1"/>
</dbReference>
<keyword evidence="22" id="KW-1185">Reference proteome</keyword>
<comment type="catalytic activity">
    <reaction evidence="14">
        <text>NAD(+) + (ADP-D-ribosyl)n-acceptor = nicotinamide + (ADP-D-ribosyl)n+1-acceptor + H(+).</text>
        <dbReference type="EC" id="2.4.2.30"/>
    </reaction>
</comment>
<dbReference type="InterPro" id="IPR001357">
    <property type="entry name" value="BRCT_dom"/>
</dbReference>
<dbReference type="AlphaFoldDB" id="A0A4U0X2F5"/>
<evidence type="ECO:0000256" key="2">
    <source>
        <dbReference type="ARBA" id="ARBA00022676"/>
    </source>
</evidence>
<evidence type="ECO:0000256" key="11">
    <source>
        <dbReference type="ARBA" id="ARBA00023125"/>
    </source>
</evidence>
<dbReference type="GO" id="GO:1990404">
    <property type="term" value="F:NAD+-protein mono-ADP-ribosyltransferase activity"/>
    <property type="evidence" value="ECO:0007669"/>
    <property type="project" value="TreeGrafter"/>
</dbReference>
<reference evidence="21 22" key="1">
    <citation type="submission" date="2017-03" db="EMBL/GenBank/DDBJ databases">
        <title>Genomes of endolithic fungi from Antarctica.</title>
        <authorList>
            <person name="Coleine C."/>
            <person name="Masonjones S."/>
            <person name="Stajich J.E."/>
        </authorList>
    </citation>
    <scope>NUCLEOTIDE SEQUENCE [LARGE SCALE GENOMIC DNA]</scope>
    <source>
        <strain evidence="21 22">CCFEE 5187</strain>
    </source>
</reference>
<dbReference type="PROSITE" id="PS50172">
    <property type="entry name" value="BRCT"/>
    <property type="match status" value="1"/>
</dbReference>
<feature type="domain" description="WGR" evidence="20">
    <location>
        <begin position="182"/>
        <end position="277"/>
    </location>
</feature>
<name>A0A4U0X2F5_9PEZI</name>
<proteinExistence type="inferred from homology"/>
<comment type="similarity">
    <text evidence="13">Belongs to the ARTD/PARP family.</text>
</comment>
<keyword evidence="12" id="KW-0539">Nucleus</keyword>
<accession>A0A4U0X2F5</accession>
<evidence type="ECO:0000259" key="19">
    <source>
        <dbReference type="PROSITE" id="PS51060"/>
    </source>
</evidence>
<dbReference type="Gene3D" id="3.40.50.10190">
    <property type="entry name" value="BRCT domain"/>
    <property type="match status" value="1"/>
</dbReference>
<dbReference type="SUPFAM" id="SSF142921">
    <property type="entry name" value="WGR domain-like"/>
    <property type="match status" value="1"/>
</dbReference>
<dbReference type="InterPro" id="IPR050800">
    <property type="entry name" value="ARTD/PARP"/>
</dbReference>
<dbReference type="InterPro" id="IPR036420">
    <property type="entry name" value="BRCT_dom_sf"/>
</dbReference>
<dbReference type="InterPro" id="IPR008893">
    <property type="entry name" value="WGR_domain"/>
</dbReference>
<comment type="subcellular location">
    <subcellularLocation>
        <location evidence="1">Nucleus</location>
    </subcellularLocation>
</comment>
<dbReference type="OrthoDB" id="2017365at2759"/>
<dbReference type="PROSITE" id="PS51060">
    <property type="entry name" value="PARP_ALPHA_HD"/>
    <property type="match status" value="1"/>
</dbReference>
<keyword evidence="10 15" id="KW-0520">NAD</keyword>
<dbReference type="Pfam" id="PF00533">
    <property type="entry name" value="BRCT"/>
    <property type="match status" value="1"/>
</dbReference>
<evidence type="ECO:0000256" key="4">
    <source>
        <dbReference type="ARBA" id="ARBA00022695"/>
    </source>
</evidence>
<dbReference type="InterPro" id="IPR036930">
    <property type="entry name" value="WGR_dom_sf"/>
</dbReference>
<evidence type="ECO:0000256" key="6">
    <source>
        <dbReference type="ARBA" id="ARBA00022737"/>
    </source>
</evidence>
<dbReference type="Proteomes" id="UP000308768">
    <property type="component" value="Unassembled WGS sequence"/>
</dbReference>
<evidence type="ECO:0000313" key="22">
    <source>
        <dbReference type="Proteomes" id="UP000308768"/>
    </source>
</evidence>
<dbReference type="SMART" id="SM00773">
    <property type="entry name" value="WGR"/>
    <property type="match status" value="1"/>
</dbReference>
<dbReference type="Pfam" id="PF05406">
    <property type="entry name" value="WGR"/>
    <property type="match status" value="1"/>
</dbReference>
<comment type="caution">
    <text evidence="21">The sequence shown here is derived from an EMBL/GenBank/DDBJ whole genome shotgun (WGS) entry which is preliminary data.</text>
</comment>